<evidence type="ECO:0000256" key="5">
    <source>
        <dbReference type="ARBA" id="ARBA00022989"/>
    </source>
</evidence>
<accession>A0A2G5EVX8</accession>
<dbReference type="GO" id="GO:0005637">
    <property type="term" value="C:nuclear inner membrane"/>
    <property type="evidence" value="ECO:0007669"/>
    <property type="project" value="UniProtKB-SubCell"/>
</dbReference>
<dbReference type="OrthoDB" id="772609at2759"/>
<keyword evidence="7" id="KW-0539">Nucleus</keyword>
<evidence type="ECO:0000256" key="7">
    <source>
        <dbReference type="ARBA" id="ARBA00023242"/>
    </source>
</evidence>
<feature type="transmembrane region" description="Helical" evidence="9">
    <location>
        <begin position="194"/>
        <end position="213"/>
    </location>
</feature>
<evidence type="ECO:0000256" key="9">
    <source>
        <dbReference type="SAM" id="Phobius"/>
    </source>
</evidence>
<evidence type="ECO:0000313" key="10">
    <source>
        <dbReference type="EMBL" id="PIA59882.1"/>
    </source>
</evidence>
<dbReference type="PANTHER" id="PTHR31587:SF3">
    <property type="entry name" value="EXPRESSED PROTEIN"/>
    <property type="match status" value="1"/>
</dbReference>
<evidence type="ECO:0000256" key="3">
    <source>
        <dbReference type="ARBA" id="ARBA00022692"/>
    </source>
</evidence>
<keyword evidence="4" id="KW-0732">Signal</keyword>
<evidence type="ECO:0000256" key="1">
    <source>
        <dbReference type="ARBA" id="ARBA00004575"/>
    </source>
</evidence>
<feature type="transmembrane region" description="Helical" evidence="9">
    <location>
        <begin position="170"/>
        <end position="188"/>
    </location>
</feature>
<feature type="transmembrane region" description="Helical" evidence="9">
    <location>
        <begin position="327"/>
        <end position="345"/>
    </location>
</feature>
<protein>
    <submittedName>
        <fullName evidence="10">Uncharacterized protein</fullName>
    </submittedName>
</protein>
<feature type="region of interest" description="Disordered" evidence="8">
    <location>
        <begin position="476"/>
        <end position="498"/>
    </location>
</feature>
<dbReference type="AlphaFoldDB" id="A0A2G5EVX8"/>
<keyword evidence="11" id="KW-1185">Reference proteome</keyword>
<keyword evidence="6 9" id="KW-0472">Membrane</keyword>
<evidence type="ECO:0000256" key="4">
    <source>
        <dbReference type="ARBA" id="ARBA00022729"/>
    </source>
</evidence>
<comment type="similarity">
    <text evidence="2">Belongs to the NEMP family.</text>
</comment>
<gene>
    <name evidence="10" type="ORF">AQUCO_00400625v1</name>
</gene>
<dbReference type="STRING" id="218851.A0A2G5EVX8"/>
<feature type="transmembrane region" description="Helical" evidence="9">
    <location>
        <begin position="12"/>
        <end position="30"/>
    </location>
</feature>
<feature type="transmembrane region" description="Helical" evidence="9">
    <location>
        <begin position="267"/>
        <end position="287"/>
    </location>
</feature>
<organism evidence="10 11">
    <name type="scientific">Aquilegia coerulea</name>
    <name type="common">Rocky mountain columbine</name>
    <dbReference type="NCBI Taxonomy" id="218851"/>
    <lineage>
        <taxon>Eukaryota</taxon>
        <taxon>Viridiplantae</taxon>
        <taxon>Streptophyta</taxon>
        <taxon>Embryophyta</taxon>
        <taxon>Tracheophyta</taxon>
        <taxon>Spermatophyta</taxon>
        <taxon>Magnoliopsida</taxon>
        <taxon>Ranunculales</taxon>
        <taxon>Ranunculaceae</taxon>
        <taxon>Thalictroideae</taxon>
        <taxon>Aquilegia</taxon>
    </lineage>
</organism>
<dbReference type="Proteomes" id="UP000230069">
    <property type="component" value="Unassembled WGS sequence"/>
</dbReference>
<proteinExistence type="inferred from homology"/>
<comment type="subcellular location">
    <subcellularLocation>
        <location evidence="1">Nucleus inner membrane</location>
        <topology evidence="1">Multi-pass membrane protein</topology>
        <orientation evidence="1">Nucleoplasmic side</orientation>
    </subcellularLocation>
</comment>
<evidence type="ECO:0000313" key="11">
    <source>
        <dbReference type="Proteomes" id="UP000230069"/>
    </source>
</evidence>
<evidence type="ECO:0000256" key="6">
    <source>
        <dbReference type="ARBA" id="ARBA00023136"/>
    </source>
</evidence>
<dbReference type="InterPro" id="IPR019358">
    <property type="entry name" value="NEMP_fam"/>
</dbReference>
<feature type="compositionally biased region" description="Basic and acidic residues" evidence="8">
    <location>
        <begin position="476"/>
        <end position="491"/>
    </location>
</feature>
<evidence type="ECO:0000256" key="8">
    <source>
        <dbReference type="SAM" id="MobiDB-lite"/>
    </source>
</evidence>
<dbReference type="EMBL" id="KZ305021">
    <property type="protein sequence ID" value="PIA59883.1"/>
    <property type="molecule type" value="Genomic_DNA"/>
</dbReference>
<dbReference type="PANTHER" id="PTHR31587">
    <property type="entry name" value="TRANSMEMBRANE PROTEIN (DUF2215)"/>
    <property type="match status" value="1"/>
</dbReference>
<dbReference type="Pfam" id="PF10225">
    <property type="entry name" value="NEMP"/>
    <property type="match status" value="1"/>
</dbReference>
<evidence type="ECO:0000256" key="2">
    <source>
        <dbReference type="ARBA" id="ARBA00005748"/>
    </source>
</evidence>
<keyword evidence="3 9" id="KW-0812">Transmembrane</keyword>
<feature type="transmembrane region" description="Helical" evidence="9">
    <location>
        <begin position="225"/>
        <end position="247"/>
    </location>
</feature>
<reference evidence="10 11" key="1">
    <citation type="submission" date="2017-09" db="EMBL/GenBank/DDBJ databases">
        <title>WGS assembly of Aquilegia coerulea Goldsmith.</title>
        <authorList>
            <person name="Hodges S."/>
            <person name="Kramer E."/>
            <person name="Nordborg M."/>
            <person name="Tomkins J."/>
            <person name="Borevitz J."/>
            <person name="Derieg N."/>
            <person name="Yan J."/>
            <person name="Mihaltcheva S."/>
            <person name="Hayes R.D."/>
            <person name="Rokhsar D."/>
        </authorList>
    </citation>
    <scope>NUCLEOTIDE SEQUENCE [LARGE SCALE GENOMIC DNA]</scope>
    <source>
        <strain evidence="11">cv. Goldsmith</strain>
    </source>
</reference>
<name>A0A2G5EVX8_AQUCA</name>
<sequence>MSSSSSSSSFTISSSLHLLWLLSLAFYLSAESNEFILIKDVDIQNPVSNLILSPIVHHSSTHGTKDTVSCGRVRVSGLSRLMVKSYPNSFQVTLTPSDVPDRLFSKIKVCSHWNSSLGLCQCVDDDWKAIQKGNWSISMSPYGEKYLDVKFIDGLSGSITVSIAEDFHQWRLFCLGFGFVLLLFAPILSNWVPFYYSSSMAIGVLLVILVILFQGMRLLPAARMNIFYLAIYGTVLGAGSFLVHYFSVLIDSVIENFGLNEDMYNPVSIFVLVGVVLTGAALGYWIVRKFVMSEDGRVDIGIAHFVKWAMRIIATTFILQSTLDTCLALLALASCWVICYPITSFKWREPRSTRQSHPTDVSRWLGRATKSPVNNKGAQFLRSAKSPSGLRSCWYSPKRSLTWSNSPTKGLVLPSPNVLNQDYYSTFHKTPNRKNFSRREWEDFTRESTKQAMAELASSPEFTDWIVENADRIRLEPDKSSDDEIGNRSDCSEDTSVENNSGLSFFKWY</sequence>
<dbReference type="EMBL" id="KZ305021">
    <property type="protein sequence ID" value="PIA59882.1"/>
    <property type="molecule type" value="Genomic_DNA"/>
</dbReference>
<keyword evidence="5 9" id="KW-1133">Transmembrane helix</keyword>